<accession>A0A0E9XU39</accession>
<proteinExistence type="predicted"/>
<sequence length="50" mass="5332">MECGRALHYPENTSGESEHSSTVFFFSFLSFSPIASAAGRQGAGGKNSYL</sequence>
<dbReference type="EMBL" id="GBXM01002383">
    <property type="protein sequence ID" value="JAI06195.1"/>
    <property type="molecule type" value="Transcribed_RNA"/>
</dbReference>
<organism evidence="1">
    <name type="scientific">Anguilla anguilla</name>
    <name type="common">European freshwater eel</name>
    <name type="synonym">Muraena anguilla</name>
    <dbReference type="NCBI Taxonomy" id="7936"/>
    <lineage>
        <taxon>Eukaryota</taxon>
        <taxon>Metazoa</taxon>
        <taxon>Chordata</taxon>
        <taxon>Craniata</taxon>
        <taxon>Vertebrata</taxon>
        <taxon>Euteleostomi</taxon>
        <taxon>Actinopterygii</taxon>
        <taxon>Neopterygii</taxon>
        <taxon>Teleostei</taxon>
        <taxon>Anguilliformes</taxon>
        <taxon>Anguillidae</taxon>
        <taxon>Anguilla</taxon>
    </lineage>
</organism>
<dbReference type="AlphaFoldDB" id="A0A0E9XU39"/>
<reference evidence="1" key="2">
    <citation type="journal article" date="2015" name="Fish Shellfish Immunol.">
        <title>Early steps in the European eel (Anguilla anguilla)-Vibrio vulnificus interaction in the gills: Role of the RtxA13 toxin.</title>
        <authorList>
            <person name="Callol A."/>
            <person name="Pajuelo D."/>
            <person name="Ebbesson L."/>
            <person name="Teles M."/>
            <person name="MacKenzie S."/>
            <person name="Amaro C."/>
        </authorList>
    </citation>
    <scope>NUCLEOTIDE SEQUENCE</scope>
</reference>
<evidence type="ECO:0000313" key="1">
    <source>
        <dbReference type="EMBL" id="JAI06195.1"/>
    </source>
</evidence>
<name>A0A0E9XU39_ANGAN</name>
<protein>
    <submittedName>
        <fullName evidence="1">Uncharacterized protein</fullName>
    </submittedName>
</protein>
<reference evidence="1" key="1">
    <citation type="submission" date="2014-11" db="EMBL/GenBank/DDBJ databases">
        <authorList>
            <person name="Amaro Gonzalez C."/>
        </authorList>
    </citation>
    <scope>NUCLEOTIDE SEQUENCE</scope>
</reference>